<keyword evidence="3" id="KW-0067">ATP-binding</keyword>
<dbReference type="GO" id="GO:0008017">
    <property type="term" value="F:microtubule binding"/>
    <property type="evidence" value="ECO:0007669"/>
    <property type="project" value="InterPro"/>
</dbReference>
<dbReference type="GO" id="GO:0007018">
    <property type="term" value="P:microtubule-based movement"/>
    <property type="evidence" value="ECO:0007669"/>
    <property type="project" value="InterPro"/>
</dbReference>
<evidence type="ECO:0000256" key="2">
    <source>
        <dbReference type="ARBA" id="ARBA00023175"/>
    </source>
</evidence>
<name>A0A1R2BSE9_9CILI</name>
<dbReference type="PANTHER" id="PTHR47968:SF75">
    <property type="entry name" value="CENTROMERE-ASSOCIATED PROTEIN E"/>
    <property type="match status" value="1"/>
</dbReference>
<evidence type="ECO:0000256" key="3">
    <source>
        <dbReference type="PROSITE-ProRule" id="PRU00283"/>
    </source>
</evidence>
<evidence type="ECO:0000259" key="5">
    <source>
        <dbReference type="PROSITE" id="PS50067"/>
    </source>
</evidence>
<reference evidence="6 7" key="1">
    <citation type="submission" date="2016-11" db="EMBL/GenBank/DDBJ databases">
        <title>The macronuclear genome of Stentor coeruleus: a giant cell with tiny introns.</title>
        <authorList>
            <person name="Slabodnick M."/>
            <person name="Ruby J.G."/>
            <person name="Reiff S.B."/>
            <person name="Swart E.C."/>
            <person name="Gosai S."/>
            <person name="Prabakaran S."/>
            <person name="Witkowska E."/>
            <person name="Larue G.E."/>
            <person name="Fisher S."/>
            <person name="Freeman R.M."/>
            <person name="Gunawardena J."/>
            <person name="Chu W."/>
            <person name="Stover N.A."/>
            <person name="Gregory B.D."/>
            <person name="Nowacki M."/>
            <person name="Derisi J."/>
            <person name="Roy S.W."/>
            <person name="Marshall W.F."/>
            <person name="Sood P."/>
        </authorList>
    </citation>
    <scope>NUCLEOTIDE SEQUENCE [LARGE SCALE GENOMIC DNA]</scope>
    <source>
        <strain evidence="6">WM001</strain>
    </source>
</reference>
<gene>
    <name evidence="6" type="ORF">SteCoe_20181</name>
</gene>
<feature type="domain" description="Kinesin motor" evidence="5">
    <location>
        <begin position="8"/>
        <end position="328"/>
    </location>
</feature>
<dbReference type="GO" id="GO:0003777">
    <property type="term" value="F:microtubule motor activity"/>
    <property type="evidence" value="ECO:0007669"/>
    <property type="project" value="InterPro"/>
</dbReference>
<organism evidence="6 7">
    <name type="scientific">Stentor coeruleus</name>
    <dbReference type="NCBI Taxonomy" id="5963"/>
    <lineage>
        <taxon>Eukaryota</taxon>
        <taxon>Sar</taxon>
        <taxon>Alveolata</taxon>
        <taxon>Ciliophora</taxon>
        <taxon>Postciliodesmatophora</taxon>
        <taxon>Heterotrichea</taxon>
        <taxon>Heterotrichida</taxon>
        <taxon>Stentoridae</taxon>
        <taxon>Stentor</taxon>
    </lineage>
</organism>
<accession>A0A1R2BSE9</accession>
<dbReference type="InterPro" id="IPR027640">
    <property type="entry name" value="Kinesin-like_fam"/>
</dbReference>
<dbReference type="InterPro" id="IPR027417">
    <property type="entry name" value="P-loop_NTPase"/>
</dbReference>
<dbReference type="PRINTS" id="PR00380">
    <property type="entry name" value="KINESINHEAVY"/>
</dbReference>
<dbReference type="AlphaFoldDB" id="A0A1R2BSE9"/>
<feature type="binding site" evidence="3">
    <location>
        <begin position="89"/>
        <end position="96"/>
    </location>
    <ligand>
        <name>ATP</name>
        <dbReference type="ChEBI" id="CHEBI:30616"/>
    </ligand>
</feature>
<evidence type="ECO:0000256" key="1">
    <source>
        <dbReference type="ARBA" id="ARBA00023054"/>
    </source>
</evidence>
<dbReference type="SUPFAM" id="SSF52540">
    <property type="entry name" value="P-loop containing nucleoside triphosphate hydrolases"/>
    <property type="match status" value="1"/>
</dbReference>
<dbReference type="GO" id="GO:0005524">
    <property type="term" value="F:ATP binding"/>
    <property type="evidence" value="ECO:0007669"/>
    <property type="project" value="UniProtKB-UniRule"/>
</dbReference>
<feature type="coiled-coil region" evidence="4">
    <location>
        <begin position="354"/>
        <end position="668"/>
    </location>
</feature>
<keyword evidence="1 4" id="KW-0175">Coiled coil</keyword>
<evidence type="ECO:0000256" key="4">
    <source>
        <dbReference type="SAM" id="Coils"/>
    </source>
</evidence>
<dbReference type="PROSITE" id="PS50067">
    <property type="entry name" value="KINESIN_MOTOR_2"/>
    <property type="match status" value="1"/>
</dbReference>
<evidence type="ECO:0000313" key="6">
    <source>
        <dbReference type="EMBL" id="OMJ79749.1"/>
    </source>
</evidence>
<dbReference type="PANTHER" id="PTHR47968">
    <property type="entry name" value="CENTROMERE PROTEIN E"/>
    <property type="match status" value="1"/>
</dbReference>
<proteinExistence type="inferred from homology"/>
<protein>
    <recommendedName>
        <fullName evidence="5">Kinesin motor domain-containing protein</fullName>
    </recommendedName>
</protein>
<dbReference type="Proteomes" id="UP000187209">
    <property type="component" value="Unassembled WGS sequence"/>
</dbReference>
<keyword evidence="7" id="KW-1185">Reference proteome</keyword>
<comment type="similarity">
    <text evidence="3">Belongs to the TRAFAC class myosin-kinesin ATPase superfamily. Kinesin family.</text>
</comment>
<evidence type="ECO:0000313" key="7">
    <source>
        <dbReference type="Proteomes" id="UP000187209"/>
    </source>
</evidence>
<dbReference type="InterPro" id="IPR036961">
    <property type="entry name" value="Kinesin_motor_dom_sf"/>
</dbReference>
<dbReference type="OrthoDB" id="3176171at2759"/>
<dbReference type="InterPro" id="IPR001752">
    <property type="entry name" value="Kinesin_motor_dom"/>
</dbReference>
<dbReference type="Gene3D" id="3.40.850.10">
    <property type="entry name" value="Kinesin motor domain"/>
    <property type="match status" value="1"/>
</dbReference>
<dbReference type="Pfam" id="PF00225">
    <property type="entry name" value="Kinesin"/>
    <property type="match status" value="1"/>
</dbReference>
<dbReference type="SMART" id="SM00129">
    <property type="entry name" value="KISc"/>
    <property type="match status" value="1"/>
</dbReference>
<sequence length="706" mass="80738">MTANDESWVKVVVRFRPLIGTELGYNPLTCIEITEDQVTIYPPGTISLTFTFNSVLEPISTQEQMYDSAPRNIVEAIMQGFNGTIFTYGQLSSGKTYTMFGETTEPERMGIVPRMINTIFDTIDTADENIEFLIKVSFCELYMEKIYDLLNPLGNDLKLKNNKKGPYIENLREVYTSCDFDIHELIKVGLLNKSHRDSQSHGRASASHTLFSISVQQVTPEGSYKVGKLYLVDLAGTEKGSVASSPTFKHEQMKSVNTSLTTLGIIISTLAEKTTSFIPYRASKLTRILQESLGGNSKTALIITCSPSPLNVEETLSSLRFGTRVKSVKNHPVVNREHSLIELKGQFVKKLDIYHQMSYRISVLEEKLDKVNQERLSLRMYSAEDEGVKCLVDYSEIKQEIDDVRDRILEQEELKKHYEMNIESTTFSINELKIAEEQHKINLEELENQSNILDIELKDIEHNLEILVTSIDTMSTNLESENLDIESMELTLAKIQAEIEHSKCQLKCLTEMRSSLSKAAVEEQLRRRIREEKDKNKIMKEEMRKMEYEIDLLLFKKYRDYIEADALQATGKKNFEVELAIDKARMKFLEDERNMNSVQKNAKTQLDALSKMLDKISKEYRGLTGQFSESQLEKMIFQRKSVRLEEKVKILAEDIDKIDKRLARIEKVNGNASQIGELGRLLQKSNSVNSSLPSRRLQYSINGGFS</sequence>
<dbReference type="EMBL" id="MPUH01000456">
    <property type="protein sequence ID" value="OMJ79749.1"/>
    <property type="molecule type" value="Genomic_DNA"/>
</dbReference>
<keyword evidence="2 3" id="KW-0505">Motor protein</keyword>
<comment type="caution">
    <text evidence="6">The sequence shown here is derived from an EMBL/GenBank/DDBJ whole genome shotgun (WGS) entry which is preliminary data.</text>
</comment>
<keyword evidence="3" id="KW-0547">Nucleotide-binding</keyword>